<proteinExistence type="predicted"/>
<dbReference type="Pfam" id="PF13585">
    <property type="entry name" value="CHU_C"/>
    <property type="match status" value="1"/>
</dbReference>
<dbReference type="Pfam" id="PF17517">
    <property type="entry name" value="IgGFc_binding"/>
    <property type="match status" value="1"/>
</dbReference>
<keyword evidence="4" id="KW-1185">Reference proteome</keyword>
<gene>
    <name evidence="3" type="ORF">EQG63_09220</name>
</gene>
<feature type="domain" description="IgGFc-binding protein N-terminal" evidence="2">
    <location>
        <begin position="131"/>
        <end position="449"/>
    </location>
</feature>
<protein>
    <submittedName>
        <fullName evidence="3">T9SS type B sorting domain-containing protein</fullName>
    </submittedName>
</protein>
<feature type="signal peptide" evidence="1">
    <location>
        <begin position="1"/>
        <end position="19"/>
    </location>
</feature>
<dbReference type="Proteomes" id="UP000290283">
    <property type="component" value="Unassembled WGS sequence"/>
</dbReference>
<dbReference type="NCBIfam" id="TIGR04131">
    <property type="entry name" value="Bac_Flav_CTERM"/>
    <property type="match status" value="1"/>
</dbReference>
<accession>A0A4V1N1V6</accession>
<keyword evidence="1" id="KW-0732">Signal</keyword>
<reference evidence="4" key="1">
    <citation type="submission" date="2019-01" db="EMBL/GenBank/DDBJ databases">
        <title>Cytophagaceae bacterium strain CAR-16.</title>
        <authorList>
            <person name="Chen W.-M."/>
        </authorList>
    </citation>
    <scope>NUCLEOTIDE SEQUENCE [LARGE SCALE GENOMIC DNA]</scope>
    <source>
        <strain evidence="4">LLJ-11</strain>
    </source>
</reference>
<name>A0A4V1N1V6_9FLAO</name>
<evidence type="ECO:0000313" key="3">
    <source>
        <dbReference type="EMBL" id="RXR18436.1"/>
    </source>
</evidence>
<comment type="caution">
    <text evidence="3">The sequence shown here is derived from an EMBL/GenBank/DDBJ whole genome shotgun (WGS) entry which is preliminary data.</text>
</comment>
<dbReference type="EMBL" id="SBKO01000003">
    <property type="protein sequence ID" value="RXR18436.1"/>
    <property type="molecule type" value="Genomic_DNA"/>
</dbReference>
<sequence>MKTRVLTFLIFLSTLCGFAQFSKTHYIPPISSSNVQVPGSQFLYISCPSITPINFRIIPLGGTAITGTVSRDTPYVLNIGNGASQILVDQAQANQILNDKGYVIEAEDLVYASVRVAAQFHAGSVVSKGLAALGTQFRIGGFLNLDAPSYSDNHYTFASILATENNTTVSFSDLRPGISLVNNPGAGSTPSSIVLNSGQSFVIAVQGPTNANRDGLIGGLISSDKPIAVNCGSLAGSNSPTSNLDFGLDQIVSAERTGKDYILVKGAGFNEIERPTIIAHEDNTQVFINGNATPAATLQAGDYLVLDGTSFTANNNLYINATKNVFVYQAIGGADAGGNSSYANQNMHFVPPLTCETPKIINNIPFINQVGGDGSFTGTVCLVTKTGANLNFIINGTNYTLATLNTIGINFSGPSTVTGNTNYETYILYGLTGNVSVFSSESIYLSYFGSSGAATYGGFYSGFTFEPEIAFSKINTTTDNCIPNVKLEVSSVTSFDQFEWFLNGTTIAGANTNSYTPTVPGYYHVKATISACGTSLESDRIPVSACPSNQDGDLANDNIDIDFDNDGITNCVESLGNQNINISNPSAGIVSSGTYNNAFTGIVTNSLPTAPVPFISAADGSFITDIPAGKGYFVGYELNFAQPINIQLEYPAVANVTDLLNSNAEYSVISDINKTVTVLNPTNQLLIDTNFDGIYESGVTQFSSFEIRFRLNGSTPLAAGTATFKFQSYQTQSFKIVHKNLLDSTGNKSTFKLTATCLPFDTDGDGNPNQTDTDSDNDGISDLTEAQVDAALALSNTDTNSDGLDNTFEPGLTPIDTDLDGVADYIDLDSDNDGILDLNEGIADTDTDGIKNYRELDSDNDLCFDVIEAGFLDANNDGILGATTPPTTNANGQVTSGTGYTAPNGNYILFAPIVITTQPTVAPTCELENATITLADNGGNTYQWQLSTDGVTWNNIINNATYSGATTNTLTITSVTNSMNNYKYRVQLNKVGNSCGLLSAETTLTVYPKPIVTDVTIIQCDDDLDLLTLFDLTDKNNVISANAANETFTYYTSFAGANNATPADLISNFRAFPNTSSPMLVWARIVNANGCYNVAQLTLITSASQIPLTYSYIVPPACDDTLATDGSTSGDPETNKRDGISSFDIRAAIADVEAQLPPPLSNYIITYYRNRADALNQNDSNGNSLAIAPSEYANFRNDIPNNQDIWVRVTNILQTACPGFGGFIKLSVEKLPFANPVIDFKECDDNQDGVFTFNTGVLETTLIGTNQSAIPYTIAYFEEDGTTPLRDSNGVLITSPFPATFATTTKDIVAIITNTTPQACFDKRTIKFIVDLRPVDFTITATNLNQCDDEADPKDQNGIFNFTSSAAIHNEILAAQPTGMNTVIKYFDSLGNPLSSPLPNPFTVNTTQTVTVVVENADNTTCPLTKTIVFTVNPTPKIYLTGNDLVCTIPITKRILDAGLYDGSPITDYDYTWTYNNSPLLDSNQMPVTTYSAEIYDPGTYTVEVKNKITGCPKTRTITVVSSIRATILPPTVIDLTDDNTVTINVTGNGNYVYSLDSEEGPYQESNVFYDVPANIYTVWVKDLNGCGISDASFNVLGAPKFFTPNGDGYHDTWNIGGVSANFNDDSIIYIFDRYGKLLSKITPLGPGWNGTFNGELMPATDYWYTVKFEDGRSIKGHFALKR</sequence>
<feature type="chain" id="PRO_5020911483" evidence="1">
    <location>
        <begin position="20"/>
        <end position="1683"/>
    </location>
</feature>
<evidence type="ECO:0000256" key="1">
    <source>
        <dbReference type="SAM" id="SignalP"/>
    </source>
</evidence>
<evidence type="ECO:0000259" key="2">
    <source>
        <dbReference type="Pfam" id="PF17517"/>
    </source>
</evidence>
<dbReference type="OrthoDB" id="9765926at2"/>
<dbReference type="InterPro" id="IPR026341">
    <property type="entry name" value="T9SS_type_B"/>
</dbReference>
<dbReference type="InterPro" id="IPR035234">
    <property type="entry name" value="IgGFc-bd_N"/>
</dbReference>
<evidence type="ECO:0000313" key="4">
    <source>
        <dbReference type="Proteomes" id="UP000290283"/>
    </source>
</evidence>
<dbReference type="SUPFAM" id="SSF103647">
    <property type="entry name" value="TSP type-3 repeat"/>
    <property type="match status" value="1"/>
</dbReference>
<dbReference type="RefSeq" id="WP_129436081.1">
    <property type="nucleotide sequence ID" value="NZ_SBKO01000003.1"/>
</dbReference>
<dbReference type="InterPro" id="IPR028974">
    <property type="entry name" value="TSP_type-3_rpt"/>
</dbReference>
<organism evidence="3 4">
    <name type="scientific">Flavobacterium amnicola</name>
    <dbReference type="NCBI Taxonomy" id="2506422"/>
    <lineage>
        <taxon>Bacteria</taxon>
        <taxon>Pseudomonadati</taxon>
        <taxon>Bacteroidota</taxon>
        <taxon>Flavobacteriia</taxon>
        <taxon>Flavobacteriales</taxon>
        <taxon>Flavobacteriaceae</taxon>
        <taxon>Flavobacterium</taxon>
    </lineage>
</organism>
<dbReference type="GO" id="GO:0005509">
    <property type="term" value="F:calcium ion binding"/>
    <property type="evidence" value="ECO:0007669"/>
    <property type="project" value="InterPro"/>
</dbReference>